<dbReference type="OrthoDB" id="2982712at2759"/>
<proteinExistence type="predicted"/>
<dbReference type="EMBL" id="KV417494">
    <property type="protein sequence ID" value="KZP30356.1"/>
    <property type="molecule type" value="Genomic_DNA"/>
</dbReference>
<accession>A0A166T8X8</accession>
<evidence type="ECO:0000313" key="2">
    <source>
        <dbReference type="Proteomes" id="UP000076532"/>
    </source>
</evidence>
<organism evidence="1 2">
    <name type="scientific">Athelia psychrophila</name>
    <dbReference type="NCBI Taxonomy" id="1759441"/>
    <lineage>
        <taxon>Eukaryota</taxon>
        <taxon>Fungi</taxon>
        <taxon>Dikarya</taxon>
        <taxon>Basidiomycota</taxon>
        <taxon>Agaricomycotina</taxon>
        <taxon>Agaricomycetes</taxon>
        <taxon>Agaricomycetidae</taxon>
        <taxon>Atheliales</taxon>
        <taxon>Atheliaceae</taxon>
        <taxon>Athelia</taxon>
    </lineage>
</organism>
<dbReference type="Proteomes" id="UP000076532">
    <property type="component" value="Unassembled WGS sequence"/>
</dbReference>
<dbReference type="GO" id="GO:0003676">
    <property type="term" value="F:nucleic acid binding"/>
    <property type="evidence" value="ECO:0007669"/>
    <property type="project" value="InterPro"/>
</dbReference>
<reference evidence="1 2" key="1">
    <citation type="journal article" date="2016" name="Mol. Biol. Evol.">
        <title>Comparative Genomics of Early-Diverging Mushroom-Forming Fungi Provides Insights into the Origins of Lignocellulose Decay Capabilities.</title>
        <authorList>
            <person name="Nagy L.G."/>
            <person name="Riley R."/>
            <person name="Tritt A."/>
            <person name="Adam C."/>
            <person name="Daum C."/>
            <person name="Floudas D."/>
            <person name="Sun H."/>
            <person name="Yadav J.S."/>
            <person name="Pangilinan J."/>
            <person name="Larsson K.H."/>
            <person name="Matsuura K."/>
            <person name="Barry K."/>
            <person name="Labutti K."/>
            <person name="Kuo R."/>
            <person name="Ohm R.A."/>
            <person name="Bhattacharya S.S."/>
            <person name="Shirouzu T."/>
            <person name="Yoshinaga Y."/>
            <person name="Martin F.M."/>
            <person name="Grigoriev I.V."/>
            <person name="Hibbett D.S."/>
        </authorList>
    </citation>
    <scope>NUCLEOTIDE SEQUENCE [LARGE SCALE GENOMIC DNA]</scope>
    <source>
        <strain evidence="1 2">CBS 109695</strain>
    </source>
</reference>
<gene>
    <name evidence="1" type="ORF">FIBSPDRAFT_698943</name>
</gene>
<dbReference type="InterPro" id="IPR036397">
    <property type="entry name" value="RNaseH_sf"/>
</dbReference>
<feature type="non-terminal residue" evidence="1">
    <location>
        <position position="50"/>
    </location>
</feature>
<evidence type="ECO:0008006" key="3">
    <source>
        <dbReference type="Google" id="ProtNLM"/>
    </source>
</evidence>
<protein>
    <recommendedName>
        <fullName evidence="3">Integrase catalytic domain-containing protein</fullName>
    </recommendedName>
</protein>
<feature type="non-terminal residue" evidence="1">
    <location>
        <position position="1"/>
    </location>
</feature>
<dbReference type="AlphaFoldDB" id="A0A166T8X8"/>
<dbReference type="Gene3D" id="3.30.420.10">
    <property type="entry name" value="Ribonuclease H-like superfamily/Ribonuclease H"/>
    <property type="match status" value="1"/>
</dbReference>
<keyword evidence="2" id="KW-1185">Reference proteome</keyword>
<evidence type="ECO:0000313" key="1">
    <source>
        <dbReference type="EMBL" id="KZP30356.1"/>
    </source>
</evidence>
<name>A0A166T8X8_9AGAM</name>
<sequence>LDNGELKSACSDAFFASKGIKAQWTALQTSAHNGRCERIHCTLANSARSM</sequence>